<reference evidence="3" key="1">
    <citation type="submission" date="2002-05" db="EMBL/GenBank/DDBJ databases">
        <authorList>
            <person name="Stapleton M."/>
            <person name="Brokstein P."/>
            <person name="Hong L."/>
            <person name="Agbayani A."/>
            <person name="Carlson J."/>
            <person name="Champe M."/>
            <person name="Chavez C."/>
            <person name="Dorsett V."/>
            <person name="Dresnek D."/>
            <person name="Farfan D."/>
            <person name="Frise E."/>
            <person name="George R."/>
            <person name="Gonzalez M."/>
            <person name="Guarin H."/>
            <person name="Kronmiller B."/>
            <person name="Li P."/>
            <person name="Liao G."/>
            <person name="Miranda A."/>
            <person name="Mungall C.J."/>
            <person name="Nunoo J."/>
            <person name="Pacleb J."/>
            <person name="Paragas V."/>
            <person name="Park S."/>
            <person name="Patel S."/>
            <person name="Phouanenavong S."/>
            <person name="Wan K."/>
            <person name="Yu C."/>
            <person name="Lewis S.E."/>
            <person name="Rubin G.M."/>
            <person name="Celniker S."/>
        </authorList>
    </citation>
    <scope>NUCLEOTIDE SEQUENCE</scope>
</reference>
<dbReference type="GO" id="GO:0003755">
    <property type="term" value="F:peptidyl-prolyl cis-trans isomerase activity"/>
    <property type="evidence" value="ECO:0007669"/>
    <property type="project" value="InterPro"/>
</dbReference>
<protein>
    <submittedName>
        <fullName evidence="3">AT31172p</fullName>
    </submittedName>
</protein>
<evidence type="ECO:0000313" key="4">
    <source>
        <dbReference type="FlyBase" id="FBgn0029809"/>
    </source>
</evidence>
<gene>
    <name evidence="3 4" type="ORF">CG15767</name>
</gene>
<dbReference type="FlyBase" id="FBgn0029809">
    <property type="gene designation" value="CG15767"/>
</dbReference>
<organism evidence="3">
    <name type="scientific">Drosophila melanogaster</name>
    <name type="common">Fruit fly</name>
    <dbReference type="NCBI Taxonomy" id="7227"/>
    <lineage>
        <taxon>Eukaryota</taxon>
        <taxon>Metazoa</taxon>
        <taxon>Ecdysozoa</taxon>
        <taxon>Arthropoda</taxon>
        <taxon>Hexapoda</taxon>
        <taxon>Insecta</taxon>
        <taxon>Pterygota</taxon>
        <taxon>Neoptera</taxon>
        <taxon>Endopterygota</taxon>
        <taxon>Diptera</taxon>
        <taxon>Brachycera</taxon>
        <taxon>Muscomorpha</taxon>
        <taxon>Ephydroidea</taxon>
        <taxon>Drosophilidae</taxon>
        <taxon>Drosophila</taxon>
        <taxon>Sophophora</taxon>
    </lineage>
</organism>
<sequence length="370" mass="42426">MFDRGLFPTGGSAASRVSTFTERHHRRVQLSRNKLYLQRLSRATSLVHKRPPLMNVKTQSGFDVLHEDARIFLERTNANVRLLLNLSKIKRTKGTIDFVEGPPLIPQSALPQMLQRLDRVQRHNLWLGLRLMRIHERKREGDQRKREGDQQKRISEQSQSSNLRCPSTITNRSTLGENEVFNKYIGWDLDMPDEYLELMRLLRPRIVLHFGLMDGRPLGQVVVQLYTEAAPLVVLQFVRTCLGQRSHEFAVRRIFPRLWVEGYLLSSCKNSLGEASSLSYRDPMEFDTRVVSHARYAFVLSCAKEYCVHGFPGGAINFSISFKPLPVARGQRVGFGRVIRGDKVIEAMEAHGTKNGKISRPLLITHCELL</sequence>
<dbReference type="AGR" id="FB:FBgn0029809"/>
<dbReference type="InterPro" id="IPR002130">
    <property type="entry name" value="Cyclophilin-type_PPIase_dom"/>
</dbReference>
<dbReference type="HOGENOM" id="CLU_750674_0_0_1"/>
<dbReference type="Pfam" id="PF00160">
    <property type="entry name" value="Pro_isomerase"/>
    <property type="match status" value="1"/>
</dbReference>
<feature type="domain" description="PPIase cyclophilin-type" evidence="2">
    <location>
        <begin position="213"/>
        <end position="369"/>
    </location>
</feature>
<dbReference type="SUPFAM" id="SSF50891">
    <property type="entry name" value="Cyclophilin-like"/>
    <property type="match status" value="1"/>
</dbReference>
<dbReference type="UCSC" id="CG15767-RA">
    <property type="organism name" value="d. melanogaster"/>
</dbReference>
<dbReference type="ExpressionAtlas" id="Q8MZ60">
    <property type="expression patterns" value="baseline and differential"/>
</dbReference>
<dbReference type="VEuPathDB" id="VectorBase:FBgn0029809"/>
<feature type="compositionally biased region" description="Basic and acidic residues" evidence="1">
    <location>
        <begin position="138"/>
        <end position="155"/>
    </location>
</feature>
<dbReference type="PROSITE" id="PS50072">
    <property type="entry name" value="CSA_PPIASE_2"/>
    <property type="match status" value="1"/>
</dbReference>
<evidence type="ECO:0000313" key="3">
    <source>
        <dbReference type="EMBL" id="AAM29339.1"/>
    </source>
</evidence>
<feature type="compositionally biased region" description="Polar residues" evidence="1">
    <location>
        <begin position="156"/>
        <end position="169"/>
    </location>
</feature>
<dbReference type="Gene3D" id="2.40.100.10">
    <property type="entry name" value="Cyclophilin-like"/>
    <property type="match status" value="1"/>
</dbReference>
<evidence type="ECO:0000256" key="1">
    <source>
        <dbReference type="SAM" id="MobiDB-lite"/>
    </source>
</evidence>
<feature type="region of interest" description="Disordered" evidence="1">
    <location>
        <begin position="138"/>
        <end position="169"/>
    </location>
</feature>
<proteinExistence type="evidence at transcript level"/>
<dbReference type="OrthoDB" id="193499at2759"/>
<dbReference type="EMBL" id="AY113334">
    <property type="protein sequence ID" value="AAM29339.1"/>
    <property type="molecule type" value="mRNA"/>
</dbReference>
<dbReference type="AlphaFoldDB" id="Q8MZ60"/>
<evidence type="ECO:0000259" key="2">
    <source>
        <dbReference type="PROSITE" id="PS50072"/>
    </source>
</evidence>
<name>Q8MZ60_DROME</name>
<dbReference type="InterPro" id="IPR029000">
    <property type="entry name" value="Cyclophilin-like_dom_sf"/>
</dbReference>
<accession>Q8MZ60</accession>